<reference evidence="3" key="1">
    <citation type="submission" date="2017-04" db="EMBL/GenBank/DDBJ databases">
        <title>Finegoldia magna isolated from orthopedic joint implant-associated infections.</title>
        <authorList>
            <person name="Bjorklund S."/>
            <person name="Bruggemann H."/>
            <person name="Jensen A."/>
            <person name="Hellmark B."/>
            <person name="Soderquist B."/>
        </authorList>
    </citation>
    <scope>NUCLEOTIDE SEQUENCE [LARGE SCALE GENOMIC DNA]</scope>
    <source>
        <strain evidence="3">CCUG 54800</strain>
    </source>
</reference>
<organism evidence="2 3">
    <name type="scientific">Finegoldia magna</name>
    <name type="common">Peptostreptococcus magnus</name>
    <dbReference type="NCBI Taxonomy" id="1260"/>
    <lineage>
        <taxon>Bacteria</taxon>
        <taxon>Bacillati</taxon>
        <taxon>Bacillota</taxon>
        <taxon>Tissierellia</taxon>
        <taxon>Tissierellales</taxon>
        <taxon>Peptoniphilaceae</taxon>
        <taxon>Finegoldia</taxon>
    </lineage>
</organism>
<dbReference type="RefSeq" id="WP_094205125.1">
    <property type="nucleotide sequence ID" value="NZ_NDYC01000004.1"/>
</dbReference>
<comment type="caution">
    <text evidence="2">The sequence shown here is derived from an EMBL/GenBank/DDBJ whole genome shotgun (WGS) entry which is preliminary data.</text>
</comment>
<keyword evidence="1" id="KW-0812">Transmembrane</keyword>
<dbReference type="Proteomes" id="UP000215413">
    <property type="component" value="Unassembled WGS sequence"/>
</dbReference>
<keyword evidence="1" id="KW-1133">Transmembrane helix</keyword>
<feature type="transmembrane region" description="Helical" evidence="1">
    <location>
        <begin position="200"/>
        <end position="225"/>
    </location>
</feature>
<dbReference type="AlphaFoldDB" id="A0A233V9W2"/>
<proteinExistence type="predicted"/>
<feature type="transmembrane region" description="Helical" evidence="1">
    <location>
        <begin position="178"/>
        <end position="193"/>
    </location>
</feature>
<evidence type="ECO:0000313" key="2">
    <source>
        <dbReference type="EMBL" id="OXZ29184.1"/>
    </source>
</evidence>
<feature type="transmembrane region" description="Helical" evidence="1">
    <location>
        <begin position="62"/>
        <end position="86"/>
    </location>
</feature>
<feature type="transmembrane region" description="Helical" evidence="1">
    <location>
        <begin position="237"/>
        <end position="257"/>
    </location>
</feature>
<dbReference type="InterPro" id="IPR008875">
    <property type="entry name" value="TraX"/>
</dbReference>
<dbReference type="EMBL" id="NDYC01000004">
    <property type="protein sequence ID" value="OXZ29184.1"/>
    <property type="molecule type" value="Genomic_DNA"/>
</dbReference>
<keyword evidence="1" id="KW-0472">Membrane</keyword>
<protein>
    <recommendedName>
        <fullName evidence="4">TraX protein</fullName>
    </recommendedName>
</protein>
<feature type="transmembrane region" description="Helical" evidence="1">
    <location>
        <begin position="154"/>
        <end position="172"/>
    </location>
</feature>
<name>A0A233V9W2_FINMA</name>
<evidence type="ECO:0000313" key="3">
    <source>
        <dbReference type="Proteomes" id="UP000215413"/>
    </source>
</evidence>
<evidence type="ECO:0008006" key="4">
    <source>
        <dbReference type="Google" id="ProtNLM"/>
    </source>
</evidence>
<evidence type="ECO:0000256" key="1">
    <source>
        <dbReference type="SAM" id="Phobius"/>
    </source>
</evidence>
<accession>A0A233V9W2</accession>
<feature type="transmembrane region" description="Helical" evidence="1">
    <location>
        <begin position="98"/>
        <end position="118"/>
    </location>
</feature>
<dbReference type="Pfam" id="PF05857">
    <property type="entry name" value="TraX"/>
    <property type="match status" value="1"/>
</dbReference>
<gene>
    <name evidence="2" type="ORF">B9N49_00750</name>
</gene>
<sequence length="258" mass="29898">MQLLTVTQRKNYLDIWHRDNGISSSGLKVIACISMLISHIVQCNMLQKFNIYPTMTLTSSDWRVTVGALMLFIGRIAFPIFAFLIVNGMFLTRSVEKYIVRLFSFAIISEIPFDLAISGEMFDFYHQNVFFTLALSACLIFIVENIDKFDQSNFVKAILKLISVAIFCVIANYYHTDYSMLGILAVFLLYLGSSSRRNTYIAILFGYFFEAYMYLFVYLSIPIIHFYNGKKGNINKWAFYIFYPTHLLLISFIRDVVL</sequence>
<feature type="transmembrane region" description="Helical" evidence="1">
    <location>
        <begin position="21"/>
        <end position="42"/>
    </location>
</feature>
<feature type="transmembrane region" description="Helical" evidence="1">
    <location>
        <begin position="124"/>
        <end position="142"/>
    </location>
</feature>